<sequence length="119" mass="13213">MPHNAPRFCRSSTMFATSHTDDFFAIMRKRSAALLHRVRDSGNSLLNIISSKIEGLLINSLCSRHVMIYNVFGPQRWLSAHVTTSSTRSPLQYFCAPPTVSATVYIAAASTVLWQPPGM</sequence>
<dbReference type="Proteomes" id="UP000005204">
    <property type="component" value="Unassembled WGS sequence"/>
</dbReference>
<evidence type="ECO:0000313" key="2">
    <source>
        <dbReference type="Proteomes" id="UP000005204"/>
    </source>
</evidence>
<name>A0A8R2DMA5_BOMMO</name>
<accession>A0A8R2DMA5</accession>
<dbReference type="EnsemblMetazoa" id="XM_021349564.2">
    <property type="protein sequence ID" value="XP_021205239.2"/>
    <property type="gene ID" value="LOC110385632"/>
</dbReference>
<reference evidence="1" key="2">
    <citation type="submission" date="2022-06" db="UniProtKB">
        <authorList>
            <consortium name="EnsemblMetazoa"/>
        </authorList>
    </citation>
    <scope>IDENTIFICATION</scope>
    <source>
        <strain evidence="1">p50T (Dazao)</strain>
    </source>
</reference>
<protein>
    <submittedName>
        <fullName evidence="1">Uncharacterized protein</fullName>
    </submittedName>
</protein>
<dbReference type="AlphaFoldDB" id="A0A8R2DMA5"/>
<evidence type="ECO:0000313" key="1">
    <source>
        <dbReference type="EnsemblMetazoa" id="XP_021205239.2"/>
    </source>
</evidence>
<organism evidence="1 2">
    <name type="scientific">Bombyx mori</name>
    <name type="common">Silk moth</name>
    <dbReference type="NCBI Taxonomy" id="7091"/>
    <lineage>
        <taxon>Eukaryota</taxon>
        <taxon>Metazoa</taxon>
        <taxon>Ecdysozoa</taxon>
        <taxon>Arthropoda</taxon>
        <taxon>Hexapoda</taxon>
        <taxon>Insecta</taxon>
        <taxon>Pterygota</taxon>
        <taxon>Neoptera</taxon>
        <taxon>Endopterygota</taxon>
        <taxon>Lepidoptera</taxon>
        <taxon>Glossata</taxon>
        <taxon>Ditrysia</taxon>
        <taxon>Bombycoidea</taxon>
        <taxon>Bombycidae</taxon>
        <taxon>Bombycinae</taxon>
        <taxon>Bombyx</taxon>
    </lineage>
</organism>
<reference evidence="2" key="1">
    <citation type="journal article" date="2008" name="Insect Biochem. Mol. Biol.">
        <title>The genome of a lepidopteran model insect, the silkworm Bombyx mori.</title>
        <authorList>
            <consortium name="International Silkworm Genome Consortium"/>
        </authorList>
    </citation>
    <scope>NUCLEOTIDE SEQUENCE [LARGE SCALE GENOMIC DNA]</scope>
    <source>
        <strain evidence="2">p50T</strain>
    </source>
</reference>
<keyword evidence="2" id="KW-1185">Reference proteome</keyword>
<proteinExistence type="predicted"/>